<comment type="similarity">
    <text evidence="1">Belongs to the bacterial solute-binding protein 3 family.</text>
</comment>
<gene>
    <name evidence="3" type="ORF">EV696_11745</name>
</gene>
<keyword evidence="2" id="KW-0732">Signal</keyword>
<feature type="chain" id="PRO_5020190791" evidence="2">
    <location>
        <begin position="27"/>
        <end position="265"/>
    </location>
</feature>
<comment type="caution">
    <text evidence="3">The sequence shown here is derived from an EMBL/GenBank/DDBJ whole genome shotgun (WGS) entry which is preliminary data.</text>
</comment>
<accession>A0A4R6UHH4</accession>
<dbReference type="PANTHER" id="PTHR35936">
    <property type="entry name" value="MEMBRANE-BOUND LYTIC MUREIN TRANSGLYCOSYLASE F"/>
    <property type="match status" value="1"/>
</dbReference>
<evidence type="ECO:0000256" key="2">
    <source>
        <dbReference type="SAM" id="SignalP"/>
    </source>
</evidence>
<dbReference type="RefSeq" id="WP_157591434.1">
    <property type="nucleotide sequence ID" value="NZ_CP037953.1"/>
</dbReference>
<protein>
    <submittedName>
        <fullName evidence="3">Amino acid ABC transporter substrate-binding protein (PAAT family)</fullName>
    </submittedName>
</protein>
<dbReference type="Gene3D" id="3.40.190.10">
    <property type="entry name" value="Periplasmic binding protein-like II"/>
    <property type="match status" value="2"/>
</dbReference>
<keyword evidence="4" id="KW-1185">Reference proteome</keyword>
<dbReference type="PANTHER" id="PTHR35936:SF25">
    <property type="entry name" value="ABC TRANSPORTER SUBSTRATE-BINDING PROTEIN"/>
    <property type="match status" value="1"/>
</dbReference>
<evidence type="ECO:0000313" key="4">
    <source>
        <dbReference type="Proteomes" id="UP000295375"/>
    </source>
</evidence>
<proteinExistence type="inferred from homology"/>
<evidence type="ECO:0000313" key="3">
    <source>
        <dbReference type="EMBL" id="TDQ45812.1"/>
    </source>
</evidence>
<dbReference type="Proteomes" id="UP000295375">
    <property type="component" value="Unassembled WGS sequence"/>
</dbReference>
<name>A0A4R6UHH4_9GAMM</name>
<dbReference type="AlphaFoldDB" id="A0A4R6UHH4"/>
<feature type="signal peptide" evidence="2">
    <location>
        <begin position="1"/>
        <end position="26"/>
    </location>
</feature>
<dbReference type="EMBL" id="SNYM01000017">
    <property type="protein sequence ID" value="TDQ45812.1"/>
    <property type="molecule type" value="Genomic_DNA"/>
</dbReference>
<organism evidence="3 4">
    <name type="scientific">Permianibacter aggregans</name>
    <dbReference type="NCBI Taxonomy" id="1510150"/>
    <lineage>
        <taxon>Bacteria</taxon>
        <taxon>Pseudomonadati</taxon>
        <taxon>Pseudomonadota</taxon>
        <taxon>Gammaproteobacteria</taxon>
        <taxon>Pseudomonadales</taxon>
        <taxon>Pseudomonadaceae</taxon>
        <taxon>Permianibacter</taxon>
    </lineage>
</organism>
<evidence type="ECO:0000256" key="1">
    <source>
        <dbReference type="ARBA" id="ARBA00010333"/>
    </source>
</evidence>
<reference evidence="3 4" key="1">
    <citation type="submission" date="2019-03" db="EMBL/GenBank/DDBJ databases">
        <title>Genomic Encyclopedia of Type Strains, Phase IV (KMG-IV): sequencing the most valuable type-strain genomes for metagenomic binning, comparative biology and taxonomic classification.</title>
        <authorList>
            <person name="Goeker M."/>
        </authorList>
    </citation>
    <scope>NUCLEOTIDE SEQUENCE [LARGE SCALE GENOMIC DNA]</scope>
    <source>
        <strain evidence="3 4">DSM 103792</strain>
    </source>
</reference>
<sequence>MLKLIADAGKTCWLSLLLFFAVQLGAAAEAPPAPSPLQLVTLESPFEDGCQSLQYKLIHQALKRLNLPYQCEAMPWARAQRLVRLGERDGFITIRTLERNEYTASTSVPVMELNNSIFTYRQHPKLPFLQKITSLPELKGLTVATYLGDGWTTSRLVPLGIDIEWSSDMQSVLRMLAAQRVDVVIQSDIDTLKQIHLLDLGDKLIKLDNVLDKTPYYLMLGRHSTYLDTLPAISATLATMREDGTYKAIYRQFEQAASTMPPPAE</sequence>
<dbReference type="SUPFAM" id="SSF53850">
    <property type="entry name" value="Periplasmic binding protein-like II"/>
    <property type="match status" value="1"/>
</dbReference>